<dbReference type="EMBL" id="BAZW01000032">
    <property type="protein sequence ID" value="GAO30869.1"/>
    <property type="molecule type" value="Genomic_DNA"/>
</dbReference>
<protein>
    <submittedName>
        <fullName evidence="2">Alpha-glucuronidase</fullName>
    </submittedName>
</protein>
<dbReference type="Pfam" id="PF07477">
    <property type="entry name" value="Glyco_hydro_67C"/>
    <property type="match status" value="1"/>
</dbReference>
<gene>
    <name evidence="2" type="ORF">JCM15548_13184</name>
</gene>
<evidence type="ECO:0000259" key="1">
    <source>
        <dbReference type="Pfam" id="PF07477"/>
    </source>
</evidence>
<organism evidence="2 3">
    <name type="scientific">Geofilum rubicundum JCM 15548</name>
    <dbReference type="NCBI Taxonomy" id="1236989"/>
    <lineage>
        <taxon>Bacteria</taxon>
        <taxon>Pseudomonadati</taxon>
        <taxon>Bacteroidota</taxon>
        <taxon>Bacteroidia</taxon>
        <taxon>Marinilabiliales</taxon>
        <taxon>Marinilabiliaceae</taxon>
        <taxon>Geofilum</taxon>
    </lineage>
</organism>
<dbReference type="Proteomes" id="UP000032900">
    <property type="component" value="Unassembled WGS sequence"/>
</dbReference>
<dbReference type="PANTHER" id="PTHR39207">
    <property type="entry name" value="ALPHA-GLUCURONIDASE A"/>
    <property type="match status" value="1"/>
</dbReference>
<dbReference type="GO" id="GO:0045493">
    <property type="term" value="P:xylan catabolic process"/>
    <property type="evidence" value="ECO:0007669"/>
    <property type="project" value="InterPro"/>
</dbReference>
<accession>A0A0E9M055</accession>
<dbReference type="GO" id="GO:0033939">
    <property type="term" value="F:xylan alpha-1,2-glucuronosidase activity"/>
    <property type="evidence" value="ECO:0007669"/>
    <property type="project" value="TreeGrafter"/>
</dbReference>
<dbReference type="SUPFAM" id="SSF51445">
    <property type="entry name" value="(Trans)glycosidases"/>
    <property type="match status" value="1"/>
</dbReference>
<dbReference type="InterPro" id="IPR017853">
    <property type="entry name" value="GH"/>
</dbReference>
<comment type="caution">
    <text evidence="2">The sequence shown here is derived from an EMBL/GenBank/DDBJ whole genome shotgun (WGS) entry which is preliminary data.</text>
</comment>
<dbReference type="PANTHER" id="PTHR39207:SF1">
    <property type="entry name" value="ALPHA-GLUCURONIDASE A"/>
    <property type="match status" value="1"/>
</dbReference>
<dbReference type="STRING" id="1236989.JCM15548_13184"/>
<reference evidence="2 3" key="1">
    <citation type="journal article" date="2015" name="Microbes Environ.">
        <title>Distribution and evolution of nitrogen fixation genes in the phylum bacteroidetes.</title>
        <authorList>
            <person name="Inoue J."/>
            <person name="Oshima K."/>
            <person name="Suda W."/>
            <person name="Sakamoto M."/>
            <person name="Iino T."/>
            <person name="Noda S."/>
            <person name="Hongoh Y."/>
            <person name="Hattori M."/>
            <person name="Ohkuma M."/>
        </authorList>
    </citation>
    <scope>NUCLEOTIDE SEQUENCE [LARGE SCALE GENOMIC DNA]</scope>
    <source>
        <strain evidence="2">JCM 15548</strain>
    </source>
</reference>
<evidence type="ECO:0000313" key="3">
    <source>
        <dbReference type="Proteomes" id="UP000032900"/>
    </source>
</evidence>
<dbReference type="Gene3D" id="3.90.1330.10">
    <property type="entry name" value="Alpha-glucuronidase, C-terminal domain"/>
    <property type="match status" value="1"/>
</dbReference>
<dbReference type="GO" id="GO:0046559">
    <property type="term" value="F:alpha-glucuronidase activity"/>
    <property type="evidence" value="ECO:0007669"/>
    <property type="project" value="InterPro"/>
</dbReference>
<proteinExistence type="predicted"/>
<evidence type="ECO:0000313" key="2">
    <source>
        <dbReference type="EMBL" id="GAO30869.1"/>
    </source>
</evidence>
<keyword evidence="3" id="KW-1185">Reference proteome</keyword>
<name>A0A0E9M055_9BACT</name>
<dbReference type="AlphaFoldDB" id="A0A0E9M055"/>
<sequence length="188" mass="22679">MTPLGLHHLMGWSHHYGPEPWTDIEGARPDWLPRYYHKASAYGIGFDRSETGSNAVEQYFSPVKELYNSPETCPENLLLWFHHLPWDYRLKSGQTLWNSIVYRYYAGVEEARHFQREWDRLEGFIDDQRFADIQFKFKVQTREAIWWRDACLLYFQTYSKRPIPAELERPVHDLDELKETKFEMLHHN</sequence>
<dbReference type="GO" id="GO:0005576">
    <property type="term" value="C:extracellular region"/>
    <property type="evidence" value="ECO:0007669"/>
    <property type="project" value="InterPro"/>
</dbReference>
<dbReference type="InterPro" id="IPR037054">
    <property type="entry name" value="A-glucoronidase_C_sf"/>
</dbReference>
<feature type="domain" description="Glycosyl hydrolase family 67 C-terminal" evidence="1">
    <location>
        <begin position="1"/>
        <end position="166"/>
    </location>
</feature>
<dbReference type="InterPro" id="IPR011099">
    <property type="entry name" value="Glyco_hydro_67_C"/>
</dbReference>